<name>A0A0F9J410_9ZZZZ</name>
<dbReference type="InterPro" id="IPR028082">
    <property type="entry name" value="Peripla_BP_I"/>
</dbReference>
<evidence type="ECO:0000256" key="3">
    <source>
        <dbReference type="ARBA" id="ARBA00022989"/>
    </source>
</evidence>
<dbReference type="SUPFAM" id="SSF53822">
    <property type="entry name" value="Periplasmic binding protein-like I"/>
    <property type="match status" value="1"/>
</dbReference>
<dbReference type="InterPro" id="IPR051010">
    <property type="entry name" value="BCAA_transport"/>
</dbReference>
<dbReference type="EMBL" id="LAZR01010899">
    <property type="protein sequence ID" value="KKM64439.1"/>
    <property type="molecule type" value="Genomic_DNA"/>
</dbReference>
<dbReference type="PANTHER" id="PTHR30483:SF40">
    <property type="entry name" value="HISTIDINE KINASE"/>
    <property type="match status" value="1"/>
</dbReference>
<gene>
    <name evidence="6" type="ORF">LCGC14_1501370</name>
</gene>
<evidence type="ECO:0000313" key="6">
    <source>
        <dbReference type="EMBL" id="KKM64439.1"/>
    </source>
</evidence>
<dbReference type="Pfam" id="PF01094">
    <property type="entry name" value="ANF_receptor"/>
    <property type="match status" value="1"/>
</dbReference>
<sequence>MLSVSVIIGIIIFTVPFDSPESELTTVVSPTTNNTNSSLTGTIHIGGLVPLTGSLSNLGEDTRAGANLAVIDFNEYLEKLESDWELDMITEDSGTSPTIALEKITSLKAKNINIVLGPASSAEVSYVKGYVDSNNMLIISYGSSATSLSIPNDNLYRLAPDTTEQGNAIANIIYSEGITTLIPIWRGDIWGDGLHDSIFSEFTRIGGTVDEGIRYFPDTTMFPIEISFLAQRVQHHVDSIDAEKIGVLIIGFQEYVQIIFSALQYDILDDVRWFGSPGITETSQMVNDPTLKEFSERTQFTAIQFGASYSSEYDKVKNRIELEIGRSASIYAFTAYDAVWIIGLTMLETQSDDVSIVKAKFPEIAENYSGVIGSTKLNNAGDLATANYDIVGIKNDQWFLAGTYNATSGIISKTG</sequence>
<accession>A0A0F9J410</accession>
<evidence type="ECO:0000256" key="2">
    <source>
        <dbReference type="ARBA" id="ARBA00022692"/>
    </source>
</evidence>
<protein>
    <recommendedName>
        <fullName evidence="5">Receptor ligand binding region domain-containing protein</fullName>
    </recommendedName>
</protein>
<keyword evidence="3" id="KW-1133">Transmembrane helix</keyword>
<evidence type="ECO:0000256" key="4">
    <source>
        <dbReference type="ARBA" id="ARBA00023136"/>
    </source>
</evidence>
<proteinExistence type="predicted"/>
<keyword evidence="2" id="KW-0812">Transmembrane</keyword>
<keyword evidence="4" id="KW-0472">Membrane</keyword>
<dbReference type="InterPro" id="IPR001828">
    <property type="entry name" value="ANF_lig-bd_rcpt"/>
</dbReference>
<evidence type="ECO:0000259" key="5">
    <source>
        <dbReference type="Pfam" id="PF01094"/>
    </source>
</evidence>
<dbReference type="Gene3D" id="3.40.50.2300">
    <property type="match status" value="2"/>
</dbReference>
<dbReference type="GO" id="GO:0016020">
    <property type="term" value="C:membrane"/>
    <property type="evidence" value="ECO:0007669"/>
    <property type="project" value="UniProtKB-SubCell"/>
</dbReference>
<comment type="caution">
    <text evidence="6">The sequence shown here is derived from an EMBL/GenBank/DDBJ whole genome shotgun (WGS) entry which is preliminary data.</text>
</comment>
<feature type="domain" description="Receptor ligand binding region" evidence="5">
    <location>
        <begin position="66"/>
        <end position="395"/>
    </location>
</feature>
<dbReference type="AlphaFoldDB" id="A0A0F9J410"/>
<evidence type="ECO:0000256" key="1">
    <source>
        <dbReference type="ARBA" id="ARBA00004370"/>
    </source>
</evidence>
<dbReference type="PANTHER" id="PTHR30483">
    <property type="entry name" value="LEUCINE-SPECIFIC-BINDING PROTEIN"/>
    <property type="match status" value="1"/>
</dbReference>
<organism evidence="6">
    <name type="scientific">marine sediment metagenome</name>
    <dbReference type="NCBI Taxonomy" id="412755"/>
    <lineage>
        <taxon>unclassified sequences</taxon>
        <taxon>metagenomes</taxon>
        <taxon>ecological metagenomes</taxon>
    </lineage>
</organism>
<reference evidence="6" key="1">
    <citation type="journal article" date="2015" name="Nature">
        <title>Complex archaea that bridge the gap between prokaryotes and eukaryotes.</title>
        <authorList>
            <person name="Spang A."/>
            <person name="Saw J.H."/>
            <person name="Jorgensen S.L."/>
            <person name="Zaremba-Niedzwiedzka K."/>
            <person name="Martijn J."/>
            <person name="Lind A.E."/>
            <person name="van Eijk R."/>
            <person name="Schleper C."/>
            <person name="Guy L."/>
            <person name="Ettema T.J."/>
        </authorList>
    </citation>
    <scope>NUCLEOTIDE SEQUENCE</scope>
</reference>
<comment type="subcellular location">
    <subcellularLocation>
        <location evidence="1">Membrane</location>
    </subcellularLocation>
</comment>